<comment type="cofactor">
    <cofactor evidence="1">
        <name>Mg(2+)</name>
        <dbReference type="ChEBI" id="CHEBI:18420"/>
    </cofactor>
</comment>
<dbReference type="EC" id="5.6.2.3" evidence="1"/>
<dbReference type="Gene3D" id="3.40.50.300">
    <property type="entry name" value="P-loop containing nucleotide triphosphate hydrolases"/>
    <property type="match status" value="1"/>
</dbReference>
<keyword evidence="1" id="KW-0234">DNA repair</keyword>
<dbReference type="GO" id="GO:0016887">
    <property type="term" value="F:ATP hydrolysis activity"/>
    <property type="evidence" value="ECO:0007669"/>
    <property type="project" value="RHEA"/>
</dbReference>
<dbReference type="InterPro" id="IPR049163">
    <property type="entry name" value="Pif1-like_2B_dom"/>
</dbReference>
<dbReference type="GO" id="GO:0000723">
    <property type="term" value="P:telomere maintenance"/>
    <property type="evidence" value="ECO:0007669"/>
    <property type="project" value="InterPro"/>
</dbReference>
<dbReference type="OrthoDB" id="6152825at2759"/>
<sequence>TLNYRHRAILQYPELDGTSDEIHNRGLIDLVDRVISLGGTDLPTYGLPATLWSVYNTLSSAVFSVHCWSGGILYLDAPGGTRKIFLIKLILANVQQNGDIALAVASSEIAATLLPGKRTAHSTFKLPLNLMAPEAHSCNVSKSSDQGQVLRWCILIIWDECTMAHRGGLEALDRALRDIQGSQVPMGSAMLLLSGDLRQSLPVIPKGTRADEAQACLKSSLLRHHVMTLTLSTNMRARLYGDRTSSQFAKEILELGDGKVPLDAGELDISPLCTIVSSINELKDKVFPNFQDNYYNLNWLYERAILTPKNTTISKLNDQLLHSLPGNHRTFKSIDTMIDNNEAVNYPTEFLNTLDPPCLPPHTLQLKEGIPVMLLQNLELPKLCNGTRLKLQFPICISFAMSINKSQGQTQSVAGILLDESCFSHGQLYVGYLRVGCKATLFAFARNGRTRNIVYKEVLQPNQSGK</sequence>
<protein>
    <recommendedName>
        <fullName evidence="1">ATP-dependent DNA helicase</fullName>
        <ecNumber evidence="1">5.6.2.3</ecNumber>
    </recommendedName>
</protein>
<feature type="non-terminal residue" evidence="4">
    <location>
        <position position="466"/>
    </location>
</feature>
<dbReference type="PANTHER" id="PTHR10492:SF57">
    <property type="entry name" value="ATP-DEPENDENT DNA HELICASE"/>
    <property type="match status" value="1"/>
</dbReference>
<proteinExistence type="inferred from homology"/>
<keyword evidence="1" id="KW-0233">DNA recombination</keyword>
<evidence type="ECO:0000313" key="4">
    <source>
        <dbReference type="EMBL" id="KOF82515.1"/>
    </source>
</evidence>
<feature type="domain" description="DNA helicase Pif1-like DEAD-box helicase" evidence="2">
    <location>
        <begin position="60"/>
        <end position="261"/>
    </location>
</feature>
<reference evidence="4" key="1">
    <citation type="submission" date="2015-07" db="EMBL/GenBank/DDBJ databases">
        <title>MeaNS - Measles Nucleotide Surveillance Program.</title>
        <authorList>
            <person name="Tran T."/>
            <person name="Druce J."/>
        </authorList>
    </citation>
    <scope>NUCLEOTIDE SEQUENCE</scope>
    <source>
        <strain evidence="4">UCB-OBI-ISO-001</strain>
        <tissue evidence="4">Gonad</tissue>
    </source>
</reference>
<accession>A0A0L8H142</accession>
<dbReference type="InterPro" id="IPR027417">
    <property type="entry name" value="P-loop_NTPase"/>
</dbReference>
<evidence type="ECO:0000256" key="1">
    <source>
        <dbReference type="RuleBase" id="RU363044"/>
    </source>
</evidence>
<dbReference type="STRING" id="37653.A0A0L8H142"/>
<evidence type="ECO:0000259" key="2">
    <source>
        <dbReference type="Pfam" id="PF05970"/>
    </source>
</evidence>
<dbReference type="InterPro" id="IPR010285">
    <property type="entry name" value="DNA_helicase_pif1-like_DEAD"/>
</dbReference>
<keyword evidence="1" id="KW-0547">Nucleotide-binding</keyword>
<feature type="domain" description="DNA helicase Pif1-like 2B" evidence="3">
    <location>
        <begin position="349"/>
        <end position="390"/>
    </location>
</feature>
<dbReference type="SUPFAM" id="SSF52540">
    <property type="entry name" value="P-loop containing nucleoside triphosphate hydrolases"/>
    <property type="match status" value="2"/>
</dbReference>
<keyword evidence="1" id="KW-0347">Helicase</keyword>
<gene>
    <name evidence="4" type="ORF">OCBIM_22025208mg</name>
</gene>
<dbReference type="GO" id="GO:0006281">
    <property type="term" value="P:DNA repair"/>
    <property type="evidence" value="ECO:0007669"/>
    <property type="project" value="UniProtKB-KW"/>
</dbReference>
<dbReference type="EMBL" id="KQ419728">
    <property type="protein sequence ID" value="KOF82515.1"/>
    <property type="molecule type" value="Genomic_DNA"/>
</dbReference>
<dbReference type="Pfam" id="PF05970">
    <property type="entry name" value="PIF1"/>
    <property type="match status" value="1"/>
</dbReference>
<dbReference type="AlphaFoldDB" id="A0A0L8H142"/>
<comment type="similarity">
    <text evidence="1">Belongs to the helicase family.</text>
</comment>
<comment type="catalytic activity">
    <reaction evidence="1">
        <text>ATP + H2O = ADP + phosphate + H(+)</text>
        <dbReference type="Rhea" id="RHEA:13065"/>
        <dbReference type="ChEBI" id="CHEBI:15377"/>
        <dbReference type="ChEBI" id="CHEBI:15378"/>
        <dbReference type="ChEBI" id="CHEBI:30616"/>
        <dbReference type="ChEBI" id="CHEBI:43474"/>
        <dbReference type="ChEBI" id="CHEBI:456216"/>
        <dbReference type="EC" id="5.6.2.3"/>
    </reaction>
</comment>
<keyword evidence="1" id="KW-0067">ATP-binding</keyword>
<keyword evidence="1" id="KW-0227">DNA damage</keyword>
<evidence type="ECO:0000259" key="3">
    <source>
        <dbReference type="Pfam" id="PF21530"/>
    </source>
</evidence>
<organism evidence="4">
    <name type="scientific">Octopus bimaculoides</name>
    <name type="common">California two-spotted octopus</name>
    <dbReference type="NCBI Taxonomy" id="37653"/>
    <lineage>
        <taxon>Eukaryota</taxon>
        <taxon>Metazoa</taxon>
        <taxon>Spiralia</taxon>
        <taxon>Lophotrochozoa</taxon>
        <taxon>Mollusca</taxon>
        <taxon>Cephalopoda</taxon>
        <taxon>Coleoidea</taxon>
        <taxon>Octopodiformes</taxon>
        <taxon>Octopoda</taxon>
        <taxon>Incirrata</taxon>
        <taxon>Octopodidae</taxon>
        <taxon>Octopus</taxon>
    </lineage>
</organism>
<feature type="non-terminal residue" evidence="4">
    <location>
        <position position="1"/>
    </location>
</feature>
<name>A0A0L8H142_OCTBM</name>
<dbReference type="GO" id="GO:0043139">
    <property type="term" value="F:5'-3' DNA helicase activity"/>
    <property type="evidence" value="ECO:0007669"/>
    <property type="project" value="UniProtKB-EC"/>
</dbReference>
<dbReference type="PANTHER" id="PTHR10492">
    <property type="match status" value="1"/>
</dbReference>
<keyword evidence="1" id="KW-0378">Hydrolase</keyword>
<dbReference type="GO" id="GO:0005524">
    <property type="term" value="F:ATP binding"/>
    <property type="evidence" value="ECO:0007669"/>
    <property type="project" value="UniProtKB-KW"/>
</dbReference>
<dbReference type="Pfam" id="PF21530">
    <property type="entry name" value="Pif1_2B_dom"/>
    <property type="match status" value="1"/>
</dbReference>
<dbReference type="GO" id="GO:0006310">
    <property type="term" value="P:DNA recombination"/>
    <property type="evidence" value="ECO:0007669"/>
    <property type="project" value="UniProtKB-KW"/>
</dbReference>